<gene>
    <name evidence="2" type="ORF">DM867_11150</name>
    <name evidence="3" type="ORF">DMP03_12750</name>
    <name evidence="4" type="ORF">DP108_10635</name>
</gene>
<accession>A0A5N5UCY7</accession>
<dbReference type="Proteomes" id="UP000326302">
    <property type="component" value="Unassembled WGS sequence"/>
</dbReference>
<reference evidence="5 6" key="1">
    <citation type="submission" date="2019-10" db="EMBL/GenBank/DDBJ databases">
        <title>Unraveling microbial dark matter from salterns through culturing: the case of the genus Halosegnis.</title>
        <authorList>
            <person name="Duran-Viseras A."/>
            <person name="Andrei A.-S."/>
            <person name="Vera-Gargallo B."/>
            <person name="Ghai R."/>
            <person name="Sanchez-Porro C."/>
            <person name="Ventosa A."/>
        </authorList>
    </citation>
    <scope>NUCLEOTIDE SEQUENCE [LARGE SCALE GENOMIC DNA]</scope>
    <source>
        <strain evidence="3 6">F17-44</strain>
        <strain evidence="2 7">F18-79</strain>
        <strain evidence="4 5">F19-13</strain>
    </source>
</reference>
<evidence type="ECO:0000256" key="1">
    <source>
        <dbReference type="SAM" id="Phobius"/>
    </source>
</evidence>
<dbReference type="AlphaFoldDB" id="A0A5N5U3E0"/>
<proteinExistence type="predicted"/>
<keyword evidence="1" id="KW-1133">Transmembrane helix</keyword>
<comment type="caution">
    <text evidence="3">The sequence shown here is derived from an EMBL/GenBank/DDBJ whole genome shotgun (WGS) entry which is preliminary data.</text>
</comment>
<dbReference type="RefSeq" id="WP_152120930.1">
    <property type="nucleotide sequence ID" value="NZ_QJOW01000007.1"/>
</dbReference>
<accession>A0A5N5U3E0</accession>
<dbReference type="EMBL" id="QKKZ01000005">
    <property type="protein sequence ID" value="KAB7513057.1"/>
    <property type="molecule type" value="Genomic_DNA"/>
</dbReference>
<dbReference type="Proteomes" id="UP000326865">
    <property type="component" value="Unassembled WGS sequence"/>
</dbReference>
<dbReference type="EMBL" id="QJOW01000007">
    <property type="protein sequence ID" value="KAB7513086.1"/>
    <property type="molecule type" value="Genomic_DNA"/>
</dbReference>
<evidence type="ECO:0000313" key="7">
    <source>
        <dbReference type="Proteomes" id="UP000326865"/>
    </source>
</evidence>
<feature type="transmembrane region" description="Helical" evidence="1">
    <location>
        <begin position="15"/>
        <end position="36"/>
    </location>
</feature>
<keyword evidence="7" id="KW-1185">Reference proteome</keyword>
<feature type="transmembrane region" description="Helical" evidence="1">
    <location>
        <begin position="42"/>
        <end position="63"/>
    </location>
</feature>
<protein>
    <submittedName>
        <fullName evidence="3">Uncharacterized protein</fullName>
    </submittedName>
</protein>
<keyword evidence="1" id="KW-0812">Transmembrane</keyword>
<organism evidence="3 6">
    <name type="scientific">Halosegnis rubeus</name>
    <dbReference type="NCBI Taxonomy" id="2212850"/>
    <lineage>
        <taxon>Archaea</taxon>
        <taxon>Methanobacteriati</taxon>
        <taxon>Methanobacteriota</taxon>
        <taxon>Stenosarchaea group</taxon>
        <taxon>Halobacteria</taxon>
        <taxon>Halobacteriales</taxon>
        <taxon>Natronomonadaceae</taxon>
        <taxon>Halosegnis</taxon>
    </lineage>
</organism>
<evidence type="ECO:0000313" key="2">
    <source>
        <dbReference type="EMBL" id="KAB7513057.1"/>
    </source>
</evidence>
<evidence type="ECO:0000313" key="5">
    <source>
        <dbReference type="Proteomes" id="UP000326207"/>
    </source>
</evidence>
<evidence type="ECO:0000313" key="4">
    <source>
        <dbReference type="EMBL" id="KAB7516576.1"/>
    </source>
</evidence>
<dbReference type="Proteomes" id="UP000326207">
    <property type="component" value="Unassembled WGS sequence"/>
</dbReference>
<dbReference type="EMBL" id="QMDY01000006">
    <property type="protein sequence ID" value="KAB7516576.1"/>
    <property type="molecule type" value="Genomic_DNA"/>
</dbReference>
<sequence>MVEPRRSEEEFSPSGWLVGALVGALALAVAAVRTFLLGSRGPLVLVVLFLAAGLAILGGVLLLERRER</sequence>
<name>A0A5N5U3E0_9EURY</name>
<keyword evidence="1" id="KW-0472">Membrane</keyword>
<accession>A0A5N5U3K4</accession>
<evidence type="ECO:0000313" key="3">
    <source>
        <dbReference type="EMBL" id="KAB7513086.1"/>
    </source>
</evidence>
<evidence type="ECO:0000313" key="6">
    <source>
        <dbReference type="Proteomes" id="UP000326302"/>
    </source>
</evidence>